<evidence type="ECO:0000256" key="1">
    <source>
        <dbReference type="SAM" id="Phobius"/>
    </source>
</evidence>
<protein>
    <submittedName>
        <fullName evidence="2">Uncharacterized protein</fullName>
    </submittedName>
</protein>
<comment type="caution">
    <text evidence="2">The sequence shown here is derived from an EMBL/GenBank/DDBJ whole genome shotgun (WGS) entry which is preliminary data.</text>
</comment>
<reference evidence="2 3" key="1">
    <citation type="submission" date="2013-12" db="EMBL/GenBank/DDBJ databases">
        <title>Comparative genomics of Petrotoga isolates.</title>
        <authorList>
            <person name="Nesbo C.L."/>
            <person name="Charchuk R."/>
            <person name="Chow K."/>
        </authorList>
    </citation>
    <scope>NUCLEOTIDE SEQUENCE [LARGE SCALE GENOMIC DNA]</scope>
    <source>
        <strain evidence="2 3">DSM 13574</strain>
    </source>
</reference>
<name>A0A2K1P076_9BACT</name>
<sequence length="146" mass="16868">MAFTLISVFINSIIGFFLVDMLYWIFSLVILGIILYISWRKNMYSKLGNFILLVGILFSFFGYLNNFNPSYFYLLINVSAFFAVLYTAFNKKLLIILSWLLNGFSLGYIIASLRSLNLGIIFGIIIFLIGLRDAFLPKKFDEHLNN</sequence>
<keyword evidence="1" id="KW-1133">Transmembrane helix</keyword>
<gene>
    <name evidence="2" type="ORF">X929_06300</name>
</gene>
<dbReference type="RefSeq" id="WP_103067153.1">
    <property type="nucleotide sequence ID" value="NZ_AZRL01000016.1"/>
</dbReference>
<evidence type="ECO:0000313" key="2">
    <source>
        <dbReference type="EMBL" id="PNR96182.1"/>
    </source>
</evidence>
<feature type="transmembrane region" description="Helical" evidence="1">
    <location>
        <begin position="47"/>
        <end position="64"/>
    </location>
</feature>
<proteinExistence type="predicted"/>
<dbReference type="AlphaFoldDB" id="A0A2K1P076"/>
<organism evidence="2 3">
    <name type="scientific">Petrotoga olearia DSM 13574</name>
    <dbReference type="NCBI Taxonomy" id="1122955"/>
    <lineage>
        <taxon>Bacteria</taxon>
        <taxon>Thermotogati</taxon>
        <taxon>Thermotogota</taxon>
        <taxon>Thermotogae</taxon>
        <taxon>Petrotogales</taxon>
        <taxon>Petrotogaceae</taxon>
        <taxon>Petrotoga</taxon>
    </lineage>
</organism>
<keyword evidence="1" id="KW-0812">Transmembrane</keyword>
<accession>A0A2K1P076</accession>
<feature type="transmembrane region" description="Helical" evidence="1">
    <location>
        <begin position="70"/>
        <end position="86"/>
    </location>
</feature>
<evidence type="ECO:0000313" key="3">
    <source>
        <dbReference type="Proteomes" id="UP000236434"/>
    </source>
</evidence>
<dbReference type="Proteomes" id="UP000236434">
    <property type="component" value="Unassembled WGS sequence"/>
</dbReference>
<keyword evidence="1" id="KW-0472">Membrane</keyword>
<feature type="transmembrane region" description="Helical" evidence="1">
    <location>
        <begin position="116"/>
        <end position="135"/>
    </location>
</feature>
<dbReference type="EMBL" id="AZRL01000016">
    <property type="protein sequence ID" value="PNR96182.1"/>
    <property type="molecule type" value="Genomic_DNA"/>
</dbReference>
<feature type="transmembrane region" description="Helical" evidence="1">
    <location>
        <begin position="6"/>
        <end position="35"/>
    </location>
</feature>